<feature type="active site" description="Charge relay system" evidence="5">
    <location>
        <position position="341"/>
    </location>
</feature>
<feature type="domain" description="Peptidase S8/S53" evidence="7">
    <location>
        <begin position="112"/>
        <end position="379"/>
    </location>
</feature>
<comment type="caution">
    <text evidence="8">The sequence shown here is derived from an EMBL/GenBank/DDBJ whole genome shotgun (WGS) entry which is preliminary data.</text>
</comment>
<dbReference type="Pfam" id="PF00082">
    <property type="entry name" value="Peptidase_S8"/>
    <property type="match status" value="1"/>
</dbReference>
<dbReference type="PROSITE" id="PS00138">
    <property type="entry name" value="SUBTILASE_SER"/>
    <property type="match status" value="1"/>
</dbReference>
<keyword evidence="9" id="KW-1185">Reference proteome</keyword>
<evidence type="ECO:0000256" key="2">
    <source>
        <dbReference type="ARBA" id="ARBA00022670"/>
    </source>
</evidence>
<organism evidence="8 9">
    <name type="scientific">Botrimarina colliarenosi</name>
    <dbReference type="NCBI Taxonomy" id="2528001"/>
    <lineage>
        <taxon>Bacteria</taxon>
        <taxon>Pseudomonadati</taxon>
        <taxon>Planctomycetota</taxon>
        <taxon>Planctomycetia</taxon>
        <taxon>Pirellulales</taxon>
        <taxon>Lacipirellulaceae</taxon>
        <taxon>Botrimarina</taxon>
    </lineage>
</organism>
<dbReference type="PANTHER" id="PTHR43806">
    <property type="entry name" value="PEPTIDASE S8"/>
    <property type="match status" value="1"/>
</dbReference>
<evidence type="ECO:0000256" key="5">
    <source>
        <dbReference type="PROSITE-ProRule" id="PRU01240"/>
    </source>
</evidence>
<dbReference type="InterPro" id="IPR023828">
    <property type="entry name" value="Peptidase_S8_Ser-AS"/>
</dbReference>
<dbReference type="AlphaFoldDB" id="A0A5C6AJQ8"/>
<dbReference type="Gene3D" id="3.40.50.200">
    <property type="entry name" value="Peptidase S8/S53 domain"/>
    <property type="match status" value="1"/>
</dbReference>
<dbReference type="InterPro" id="IPR000209">
    <property type="entry name" value="Peptidase_S8/S53_dom"/>
</dbReference>
<evidence type="ECO:0000256" key="6">
    <source>
        <dbReference type="RuleBase" id="RU003355"/>
    </source>
</evidence>
<dbReference type="RefSeq" id="WP_146444405.1">
    <property type="nucleotide sequence ID" value="NZ_SJPR01000001.1"/>
</dbReference>
<proteinExistence type="inferred from homology"/>
<dbReference type="PROSITE" id="PS51892">
    <property type="entry name" value="SUBTILASE"/>
    <property type="match status" value="1"/>
</dbReference>
<sequence length="1151" mass="122215">MARRVNRRLVPKQRKHETLESRVVMSADPVLGLHGSLSLDEEPMLSTHGAIPTVETQIIESAPAYDPGADFWLKEGGSLEDADLGQRIEQTLYEANLMVGQDQVVAEYGFNGNGQTVVVIDTGIAYSHTALGGGVGAGYRVVGGWDFTENDANFYDDQGPESAHGTHVAGIIGADGASAHKGVATGVDLIGLRVFDDAGNGYFSWVEQALQWVHAHRNDYENPVTAVNLSLGTDWNSDSIPSWSTLEDDFARLEADGIFVSVSAGNSFTSYNTKGVSYPAASDHVIPVMSVDPNGQLSYFSQRAEYAIAAPGRYITSTVPDYAGNDANAIDDDWLSMSGTSMAAPYIAGASTLVRQAMEFVGQTGIDQWDIYDHMMATADTFYDSATATNYKRLNLWSAIDALMPADDYGSIESTAYNLGTLTDSSSAAPLSTLSGVISTLEDADSFKFVAGATGTVTVQAQDVTHDLVAQWQVSGAADWSIDSTTGACVFDVVAGQTYMISLSSSDGLGYYDLSIDLEATFAAIEWGSVNVQETRSGLSVSGEQWYLVTANRAGYFTAEAIASSGAANVAIFDTQMNALTTAGARADVQATAGQDLYLRVTGEASGYDLRMTNALAVSGGVATLLGTSDADTFVVDLSLESYKATLNGVGYTIDPSQVSSFNVSAGAGQDSITLYGSSLNETALMGYQSAKLTSQVLVTNVSQTESIVLVGGGGVDTAFLYGSSGSDTYRSYGDRAVMSGAGFYNRASLFDVTYGFANGTDDIAYMYGSSGKDTFRGYSDRAVMSSTTYYNRAIGFQKAYGYANDAADVAWMYGSSNADTYRAYADRVEMSASGYFNQANGFATTWGYQEGGNDAAYFYGSAGADQYRASDTHAIMTGVGYNNSTAGFAQTYAYADSSQDRAWLYGSSGADTLRTYSDRVIMSGAGFYNRATGFAETYGFANTADDVAWMYGSAGADVYRTYGDRVIMSGAGYYNRATGFQATNGYANDTADVAWMYGSAGADTYRTYADRVVMTGAIYANRAFGFSSTRGYADGANDSAWMYDSVGNDTYTASANRVEMAGTGFRNEAFGFVFSRGLSLYGIDSALLYDSEGNDEALVRGWGVALDHESGVRVEAHGFDDVTLDGTTGGSNSVDQEAVDYALSVTDGWA</sequence>
<dbReference type="InterPro" id="IPR050131">
    <property type="entry name" value="Peptidase_S8_subtilisin-like"/>
</dbReference>
<name>A0A5C6AJQ8_9BACT</name>
<dbReference type="EC" id="3.4.21.62" evidence="8"/>
<dbReference type="SUPFAM" id="SSF52743">
    <property type="entry name" value="Subtilisin-like"/>
    <property type="match status" value="1"/>
</dbReference>
<evidence type="ECO:0000256" key="3">
    <source>
        <dbReference type="ARBA" id="ARBA00022801"/>
    </source>
</evidence>
<dbReference type="NCBIfam" id="NF012209">
    <property type="entry name" value="LEPR-8K"/>
    <property type="match status" value="1"/>
</dbReference>
<dbReference type="PRINTS" id="PR00723">
    <property type="entry name" value="SUBTILISIN"/>
</dbReference>
<keyword evidence="3 5" id="KW-0378">Hydrolase</keyword>
<dbReference type="EMBL" id="SJPR01000001">
    <property type="protein sequence ID" value="TWT99488.1"/>
    <property type="molecule type" value="Genomic_DNA"/>
</dbReference>
<feature type="active site" description="Charge relay system" evidence="5">
    <location>
        <position position="121"/>
    </location>
</feature>
<dbReference type="GO" id="GO:0004252">
    <property type="term" value="F:serine-type endopeptidase activity"/>
    <property type="evidence" value="ECO:0007669"/>
    <property type="project" value="UniProtKB-UniRule"/>
</dbReference>
<dbReference type="GO" id="GO:0006508">
    <property type="term" value="P:proteolysis"/>
    <property type="evidence" value="ECO:0007669"/>
    <property type="project" value="UniProtKB-KW"/>
</dbReference>
<dbReference type="InterPro" id="IPR023827">
    <property type="entry name" value="Peptidase_S8_Asp-AS"/>
</dbReference>
<dbReference type="InterPro" id="IPR053786">
    <property type="entry name" value="LEPRxLL_CS"/>
</dbReference>
<dbReference type="InterPro" id="IPR022398">
    <property type="entry name" value="Peptidase_S8_His-AS"/>
</dbReference>
<keyword evidence="2 5" id="KW-0645">Protease</keyword>
<evidence type="ECO:0000313" key="8">
    <source>
        <dbReference type="EMBL" id="TWT99488.1"/>
    </source>
</evidence>
<comment type="similarity">
    <text evidence="1 5 6">Belongs to the peptidase S8 family.</text>
</comment>
<gene>
    <name evidence="8" type="primary">apr</name>
    <name evidence="8" type="ORF">Pla108_04270</name>
</gene>
<dbReference type="OrthoDB" id="252653at2"/>
<dbReference type="PANTHER" id="PTHR43806:SF11">
    <property type="entry name" value="CEREVISIN-RELATED"/>
    <property type="match status" value="1"/>
</dbReference>
<dbReference type="PROSITE" id="PS00136">
    <property type="entry name" value="SUBTILASE_ASP"/>
    <property type="match status" value="1"/>
</dbReference>
<protein>
    <submittedName>
        <fullName evidence="8">Subtilisin DY</fullName>
        <ecNumber evidence="8">3.4.21.62</ecNumber>
    </submittedName>
</protein>
<dbReference type="InterPro" id="IPR015500">
    <property type="entry name" value="Peptidase_S8_subtilisin-rel"/>
</dbReference>
<evidence type="ECO:0000313" key="9">
    <source>
        <dbReference type="Proteomes" id="UP000317421"/>
    </source>
</evidence>
<dbReference type="PROSITE" id="PS00137">
    <property type="entry name" value="SUBTILASE_HIS"/>
    <property type="match status" value="1"/>
</dbReference>
<evidence type="ECO:0000256" key="1">
    <source>
        <dbReference type="ARBA" id="ARBA00011073"/>
    </source>
</evidence>
<evidence type="ECO:0000259" key="7">
    <source>
        <dbReference type="Pfam" id="PF00082"/>
    </source>
</evidence>
<evidence type="ECO:0000256" key="4">
    <source>
        <dbReference type="ARBA" id="ARBA00022825"/>
    </source>
</evidence>
<accession>A0A5C6AJQ8</accession>
<feature type="active site" description="Charge relay system" evidence="5">
    <location>
        <position position="164"/>
    </location>
</feature>
<reference evidence="8 9" key="1">
    <citation type="submission" date="2019-02" db="EMBL/GenBank/DDBJ databases">
        <title>Deep-cultivation of Planctomycetes and their phenomic and genomic characterization uncovers novel biology.</title>
        <authorList>
            <person name="Wiegand S."/>
            <person name="Jogler M."/>
            <person name="Boedeker C."/>
            <person name="Pinto D."/>
            <person name="Vollmers J."/>
            <person name="Rivas-Marin E."/>
            <person name="Kohn T."/>
            <person name="Peeters S.H."/>
            <person name="Heuer A."/>
            <person name="Rast P."/>
            <person name="Oberbeckmann S."/>
            <person name="Bunk B."/>
            <person name="Jeske O."/>
            <person name="Meyerdierks A."/>
            <person name="Storesund J.E."/>
            <person name="Kallscheuer N."/>
            <person name="Luecker S."/>
            <person name="Lage O.M."/>
            <person name="Pohl T."/>
            <person name="Merkel B.J."/>
            <person name="Hornburger P."/>
            <person name="Mueller R.-W."/>
            <person name="Bruemmer F."/>
            <person name="Labrenz M."/>
            <person name="Spormann A.M."/>
            <person name="Op Den Camp H."/>
            <person name="Overmann J."/>
            <person name="Amann R."/>
            <person name="Jetten M.S.M."/>
            <person name="Mascher T."/>
            <person name="Medema M.H."/>
            <person name="Devos D.P."/>
            <person name="Kaster A.-K."/>
            <person name="Ovreas L."/>
            <person name="Rohde M."/>
            <person name="Galperin M.Y."/>
            <person name="Jogler C."/>
        </authorList>
    </citation>
    <scope>NUCLEOTIDE SEQUENCE [LARGE SCALE GENOMIC DNA]</scope>
    <source>
        <strain evidence="8 9">Pla108</strain>
    </source>
</reference>
<dbReference type="InterPro" id="IPR036852">
    <property type="entry name" value="Peptidase_S8/S53_dom_sf"/>
</dbReference>
<keyword evidence="4 5" id="KW-0720">Serine protease</keyword>
<dbReference type="Proteomes" id="UP000317421">
    <property type="component" value="Unassembled WGS sequence"/>
</dbReference>